<evidence type="ECO:0000313" key="3">
    <source>
        <dbReference type="Proteomes" id="UP001138768"/>
    </source>
</evidence>
<sequence length="92" mass="10084">MGRNNADHSAKAFGKPTADAQGQGAIPKAKRLLASAGPSWITLRIVNPARRIAIEFEQKVLSLHLGHLLASQRLSDPRSKQDRMCRPIITEC</sequence>
<evidence type="ECO:0000313" key="2">
    <source>
        <dbReference type="EMBL" id="MBK1620708.1"/>
    </source>
</evidence>
<comment type="caution">
    <text evidence="2">The sequence shown here is derived from an EMBL/GenBank/DDBJ whole genome shotgun (WGS) entry which is preliminary data.</text>
</comment>
<evidence type="ECO:0000256" key="1">
    <source>
        <dbReference type="SAM" id="MobiDB-lite"/>
    </source>
</evidence>
<feature type="compositionally biased region" description="Basic and acidic residues" evidence="1">
    <location>
        <begin position="1"/>
        <end position="10"/>
    </location>
</feature>
<reference evidence="2 3" key="1">
    <citation type="journal article" date="2020" name="Microorganisms">
        <title>Osmotic Adaptation and Compatible Solute Biosynthesis of Phototrophic Bacteria as Revealed from Genome Analyses.</title>
        <authorList>
            <person name="Imhoff J.F."/>
            <person name="Rahn T."/>
            <person name="Kunzel S."/>
            <person name="Keller A."/>
            <person name="Neulinger S.C."/>
        </authorList>
    </citation>
    <scope>NUCLEOTIDE SEQUENCE [LARGE SCALE GENOMIC DNA]</scope>
    <source>
        <strain evidence="2 3">DSM 25653</strain>
    </source>
</reference>
<proteinExistence type="predicted"/>
<protein>
    <submittedName>
        <fullName evidence="2">Uncharacterized protein</fullName>
    </submittedName>
</protein>
<accession>A0A9X0WBW3</accession>
<dbReference type="Proteomes" id="UP001138768">
    <property type="component" value="Unassembled WGS sequence"/>
</dbReference>
<dbReference type="AlphaFoldDB" id="A0A9X0WBW3"/>
<feature type="region of interest" description="Disordered" evidence="1">
    <location>
        <begin position="1"/>
        <end position="24"/>
    </location>
</feature>
<organism evidence="2 3">
    <name type="scientific">Lamprobacter modestohalophilus</name>
    <dbReference type="NCBI Taxonomy" id="1064514"/>
    <lineage>
        <taxon>Bacteria</taxon>
        <taxon>Pseudomonadati</taxon>
        <taxon>Pseudomonadota</taxon>
        <taxon>Gammaproteobacteria</taxon>
        <taxon>Chromatiales</taxon>
        <taxon>Chromatiaceae</taxon>
        <taxon>Lamprobacter</taxon>
    </lineage>
</organism>
<gene>
    <name evidence="2" type="ORF">CKO42_20195</name>
</gene>
<dbReference type="EMBL" id="NRRY01000046">
    <property type="protein sequence ID" value="MBK1620708.1"/>
    <property type="molecule type" value="Genomic_DNA"/>
</dbReference>
<name>A0A9X0WBW3_9GAMM</name>
<keyword evidence="3" id="KW-1185">Reference proteome</keyword>